<gene>
    <name evidence="2" type="ORF">TUM4438_40710</name>
</gene>
<evidence type="ECO:0000313" key="3">
    <source>
        <dbReference type="Proteomes" id="UP000887104"/>
    </source>
</evidence>
<organism evidence="2 3">
    <name type="scientific">Shewanella sairae</name>
    <dbReference type="NCBI Taxonomy" id="190310"/>
    <lineage>
        <taxon>Bacteria</taxon>
        <taxon>Pseudomonadati</taxon>
        <taxon>Pseudomonadota</taxon>
        <taxon>Gammaproteobacteria</taxon>
        <taxon>Alteromonadales</taxon>
        <taxon>Shewanellaceae</taxon>
        <taxon>Shewanella</taxon>
    </lineage>
</organism>
<keyword evidence="1" id="KW-1133">Transmembrane helix</keyword>
<evidence type="ECO:0000256" key="1">
    <source>
        <dbReference type="SAM" id="Phobius"/>
    </source>
</evidence>
<keyword evidence="1" id="KW-0472">Membrane</keyword>
<keyword evidence="3" id="KW-1185">Reference proteome</keyword>
<proteinExistence type="predicted"/>
<accession>A0ABQ4PQF3</accession>
<comment type="caution">
    <text evidence="2">The sequence shown here is derived from an EMBL/GenBank/DDBJ whole genome shotgun (WGS) entry which is preliminary data.</text>
</comment>
<keyword evidence="1" id="KW-0812">Transmembrane</keyword>
<reference evidence="2" key="1">
    <citation type="submission" date="2021-05" db="EMBL/GenBank/DDBJ databases">
        <title>Molecular characterization for Shewanella algae harboring chromosomal blaOXA-55-like strains isolated from clinical and environment sample.</title>
        <authorList>
            <person name="Ohama Y."/>
            <person name="Aoki K."/>
            <person name="Harada S."/>
            <person name="Moriya K."/>
            <person name="Ishii Y."/>
            <person name="Tateda K."/>
        </authorList>
    </citation>
    <scope>NUCLEOTIDE SEQUENCE</scope>
    <source>
        <strain evidence="2">JCM 11563</strain>
    </source>
</reference>
<evidence type="ECO:0000313" key="2">
    <source>
        <dbReference type="EMBL" id="GIU51360.1"/>
    </source>
</evidence>
<sequence>MHRLYRFILIVIIVLLSIFIFIRLSTPSEPIKTPTVVEPVVSVYKLKNSADRGDAVKKQSLTIETKKQSDLKSTPFSPISDINLTSSAIFSRYVPKDSYLTVDDIVSIDSDEYISSFLNEGELPYWYDISEQINNKSLTVKNGDYISIASVATHPSVPSEFIVTQAKVLKFFESTEKNKSSRLPSYHIILALTLPEILNIERALLEPGKLKLLLTTNLINSGDSDVATYTLTRQVTRGDPIAKSDYEELSNNVTSFRTKTAGFGLAELLSEAVYKNDYPAGTLLTADMIANPNDFDFPLFFLKKNELPYWFDVTELVNSGLFYAKRNDFVSFILVTSPNNSKSNTPKSTVSKVIANDIRVLHLTPTQKMNGEVTYSLVLALDAATLLKLETAKKTGELIVVLSSNLTESGEMKGNFSSNKFDDNGPAVNALRGSL</sequence>
<name>A0ABQ4PQF3_9GAMM</name>
<dbReference type="EMBL" id="BPEY01000114">
    <property type="protein sequence ID" value="GIU51360.1"/>
    <property type="molecule type" value="Genomic_DNA"/>
</dbReference>
<dbReference type="Proteomes" id="UP000887104">
    <property type="component" value="Unassembled WGS sequence"/>
</dbReference>
<protein>
    <submittedName>
        <fullName evidence="2">Uncharacterized protein</fullName>
    </submittedName>
</protein>
<feature type="transmembrane region" description="Helical" evidence="1">
    <location>
        <begin position="7"/>
        <end position="24"/>
    </location>
</feature>